<dbReference type="Proteomes" id="UP000087171">
    <property type="component" value="Chromosome Ca7"/>
</dbReference>
<evidence type="ECO:0000259" key="2">
    <source>
        <dbReference type="SMART" id="SM01037"/>
    </source>
</evidence>
<evidence type="ECO:0000313" key="4">
    <source>
        <dbReference type="RefSeq" id="XP_012574290.1"/>
    </source>
</evidence>
<accession>A0A1S3EEM5</accession>
<dbReference type="InterPro" id="IPR000916">
    <property type="entry name" value="Bet_v_I/MLP"/>
</dbReference>
<feature type="domain" description="Bet v I/Major latex protein" evidence="2">
    <location>
        <begin position="2"/>
        <end position="151"/>
    </location>
</feature>
<dbReference type="GeneID" id="105852636"/>
<dbReference type="SMR" id="A0A1S3EEM5"/>
<dbReference type="KEGG" id="cam:105852636"/>
<dbReference type="SUPFAM" id="SSF55961">
    <property type="entry name" value="Bet v1-like"/>
    <property type="match status" value="1"/>
</dbReference>
<reference evidence="3" key="1">
    <citation type="journal article" date="2013" name="Nat. Biotechnol.">
        <title>Draft genome sequence of chickpea (Cicer arietinum) provides a resource for trait improvement.</title>
        <authorList>
            <person name="Varshney R.K."/>
            <person name="Song C."/>
            <person name="Saxena R.K."/>
            <person name="Azam S."/>
            <person name="Yu S."/>
            <person name="Sharpe A.G."/>
            <person name="Cannon S."/>
            <person name="Baek J."/>
            <person name="Rosen B.D."/>
            <person name="Tar'an B."/>
            <person name="Millan T."/>
            <person name="Zhang X."/>
            <person name="Ramsay L.D."/>
            <person name="Iwata A."/>
            <person name="Wang Y."/>
            <person name="Nelson W."/>
            <person name="Farmer A.D."/>
            <person name="Gaur P.M."/>
            <person name="Soderlund C."/>
            <person name="Penmetsa R.V."/>
            <person name="Xu C."/>
            <person name="Bharti A.K."/>
            <person name="He W."/>
            <person name="Winter P."/>
            <person name="Zhao S."/>
            <person name="Hane J.K."/>
            <person name="Carrasquilla-Garcia N."/>
            <person name="Condie J.A."/>
            <person name="Upadhyaya H.D."/>
            <person name="Luo M.C."/>
            <person name="Thudi M."/>
            <person name="Gowda C.L."/>
            <person name="Singh N.P."/>
            <person name="Lichtenzveig J."/>
            <person name="Gali K.K."/>
            <person name="Rubio J."/>
            <person name="Nadarajan N."/>
            <person name="Dolezel J."/>
            <person name="Bansal K.C."/>
            <person name="Xu X."/>
            <person name="Edwards D."/>
            <person name="Zhang G."/>
            <person name="Kahl G."/>
            <person name="Gil J."/>
            <person name="Singh K.B."/>
            <person name="Datta S.K."/>
            <person name="Jackson S.A."/>
            <person name="Wang J."/>
            <person name="Cook D.R."/>
        </authorList>
    </citation>
    <scope>NUCLEOTIDE SEQUENCE [LARGE SCALE GENOMIC DNA]</scope>
    <source>
        <strain evidence="3">cv. CDC Frontier</strain>
    </source>
</reference>
<dbReference type="AlphaFoldDB" id="A0A1S3EEM5"/>
<name>A0A1S3EEM5_CICAR</name>
<reference evidence="4" key="2">
    <citation type="submission" date="2025-08" db="UniProtKB">
        <authorList>
            <consortium name="RefSeq"/>
        </authorList>
    </citation>
    <scope>IDENTIFICATION</scope>
    <source>
        <tissue evidence="4">Etiolated seedlings</tissue>
    </source>
</reference>
<dbReference type="Gene3D" id="3.30.530.20">
    <property type="match status" value="1"/>
</dbReference>
<dbReference type="RefSeq" id="XP_012574290.1">
    <property type="nucleotide sequence ID" value="XM_012718836.1"/>
</dbReference>
<dbReference type="PANTHER" id="PTHR31338:SF16">
    <property type="entry name" value="POLYKETIDE CYCLASE_DEHYDRASE AND LIPID TRANSPORT SUPERFAMILY PROTEIN"/>
    <property type="match status" value="1"/>
</dbReference>
<sequence length="151" mass="17319">MVLAGQLSTELEIKASATKFYNVFASQLHEMENISERVHAGKLQQGDDWHHSETVKHWTYVIDGKVQTCNETVELDEQNKKVIFNLFGGDIGKHYKAFKFILEIFDKIDGGATIKWTIEYEKINEDIDPPNGYIDYLNKVTIETDDHLAKA</sequence>
<comment type="similarity">
    <text evidence="1">Belongs to the MLP family.</text>
</comment>
<dbReference type="InterPro" id="IPR023393">
    <property type="entry name" value="START-like_dom_sf"/>
</dbReference>
<dbReference type="Pfam" id="PF00407">
    <property type="entry name" value="Bet_v_1"/>
    <property type="match status" value="1"/>
</dbReference>
<evidence type="ECO:0000256" key="1">
    <source>
        <dbReference type="ARBA" id="ARBA00038242"/>
    </source>
</evidence>
<dbReference type="GO" id="GO:0006952">
    <property type="term" value="P:defense response"/>
    <property type="evidence" value="ECO:0007669"/>
    <property type="project" value="InterPro"/>
</dbReference>
<evidence type="ECO:0000313" key="3">
    <source>
        <dbReference type="Proteomes" id="UP000087171"/>
    </source>
</evidence>
<protein>
    <submittedName>
        <fullName evidence="4">MLP-like protein 28</fullName>
    </submittedName>
</protein>
<proteinExistence type="inferred from homology"/>
<dbReference type="OrthoDB" id="1847301at2759"/>
<dbReference type="InterPro" id="IPR052006">
    <property type="entry name" value="MLP-like"/>
</dbReference>
<gene>
    <name evidence="4" type="primary">LOC105852636</name>
</gene>
<keyword evidence="3" id="KW-1185">Reference proteome</keyword>
<organism evidence="3 4">
    <name type="scientific">Cicer arietinum</name>
    <name type="common">Chickpea</name>
    <name type="synonym">Garbanzo</name>
    <dbReference type="NCBI Taxonomy" id="3827"/>
    <lineage>
        <taxon>Eukaryota</taxon>
        <taxon>Viridiplantae</taxon>
        <taxon>Streptophyta</taxon>
        <taxon>Embryophyta</taxon>
        <taxon>Tracheophyta</taxon>
        <taxon>Spermatophyta</taxon>
        <taxon>Magnoliopsida</taxon>
        <taxon>eudicotyledons</taxon>
        <taxon>Gunneridae</taxon>
        <taxon>Pentapetalae</taxon>
        <taxon>rosids</taxon>
        <taxon>fabids</taxon>
        <taxon>Fabales</taxon>
        <taxon>Fabaceae</taxon>
        <taxon>Papilionoideae</taxon>
        <taxon>50 kb inversion clade</taxon>
        <taxon>NPAAA clade</taxon>
        <taxon>Hologalegina</taxon>
        <taxon>IRL clade</taxon>
        <taxon>Cicereae</taxon>
        <taxon>Cicer</taxon>
    </lineage>
</organism>
<dbReference type="PANTHER" id="PTHR31338">
    <property type="entry name" value="POLYKETIDE CYCLASE/DEHYDRASE AND LIPID TRANSPORT SUPERFAMILY PROTEIN"/>
    <property type="match status" value="1"/>
</dbReference>
<dbReference type="SMART" id="SM01037">
    <property type="entry name" value="Bet_v_1"/>
    <property type="match status" value="1"/>
</dbReference>